<name>A0ABC8QZ25_9AQUA</name>
<protein>
    <submittedName>
        <fullName evidence="1">Uncharacterized protein</fullName>
    </submittedName>
</protein>
<dbReference type="Gene3D" id="1.10.600.10">
    <property type="entry name" value="Farnesyl Diphosphate Synthase"/>
    <property type="match status" value="1"/>
</dbReference>
<comment type="caution">
    <text evidence="1">The sequence shown here is derived from an EMBL/GenBank/DDBJ whole genome shotgun (WGS) entry which is preliminary data.</text>
</comment>
<accession>A0ABC8QZ25</accession>
<sequence>MLIQLVVTVLHLGYHEIKGFILAEITTGPQTCKLRWKWFRSISSGEKCLLKNLGQQHSAQKCVSTDNQYWDLMSGAFASSGIRVAFSYCVQQVWNYDYHHYLCLLELPANMRKATFALRAFNVETARAMDVASHPKIGLMRCSSGKKP</sequence>
<evidence type="ECO:0000313" key="2">
    <source>
        <dbReference type="Proteomes" id="UP001642360"/>
    </source>
</evidence>
<dbReference type="Pfam" id="PF00494">
    <property type="entry name" value="SQS_PSY"/>
    <property type="match status" value="1"/>
</dbReference>
<keyword evidence="2" id="KW-1185">Reference proteome</keyword>
<dbReference type="InterPro" id="IPR008949">
    <property type="entry name" value="Isoprenoid_synthase_dom_sf"/>
</dbReference>
<gene>
    <name evidence="1" type="ORF">ILEXP_LOCUS5084</name>
</gene>
<proteinExistence type="predicted"/>
<organism evidence="1 2">
    <name type="scientific">Ilex paraguariensis</name>
    <name type="common">yerba mate</name>
    <dbReference type="NCBI Taxonomy" id="185542"/>
    <lineage>
        <taxon>Eukaryota</taxon>
        <taxon>Viridiplantae</taxon>
        <taxon>Streptophyta</taxon>
        <taxon>Embryophyta</taxon>
        <taxon>Tracheophyta</taxon>
        <taxon>Spermatophyta</taxon>
        <taxon>Magnoliopsida</taxon>
        <taxon>eudicotyledons</taxon>
        <taxon>Gunneridae</taxon>
        <taxon>Pentapetalae</taxon>
        <taxon>asterids</taxon>
        <taxon>campanulids</taxon>
        <taxon>Aquifoliales</taxon>
        <taxon>Aquifoliaceae</taxon>
        <taxon>Ilex</taxon>
    </lineage>
</organism>
<dbReference type="SUPFAM" id="SSF48576">
    <property type="entry name" value="Terpenoid synthases"/>
    <property type="match status" value="1"/>
</dbReference>
<dbReference type="EMBL" id="CAUOFW020000855">
    <property type="protein sequence ID" value="CAK9138020.1"/>
    <property type="molecule type" value="Genomic_DNA"/>
</dbReference>
<evidence type="ECO:0000313" key="1">
    <source>
        <dbReference type="EMBL" id="CAK9138020.1"/>
    </source>
</evidence>
<dbReference type="AlphaFoldDB" id="A0ABC8QZ25"/>
<dbReference type="Proteomes" id="UP001642360">
    <property type="component" value="Unassembled WGS sequence"/>
</dbReference>
<dbReference type="InterPro" id="IPR002060">
    <property type="entry name" value="Squ/phyt_synthse"/>
</dbReference>
<reference evidence="1 2" key="1">
    <citation type="submission" date="2024-02" db="EMBL/GenBank/DDBJ databases">
        <authorList>
            <person name="Vignale AGUSTIN F."/>
            <person name="Sosa J E."/>
            <person name="Modenutti C."/>
        </authorList>
    </citation>
    <scope>NUCLEOTIDE SEQUENCE [LARGE SCALE GENOMIC DNA]</scope>
</reference>